<keyword evidence="1" id="KW-0472">Membrane</keyword>
<evidence type="ECO:0000313" key="3">
    <source>
        <dbReference type="Proteomes" id="UP000178911"/>
    </source>
</evidence>
<name>A0A1F8GFY1_9BACT</name>
<dbReference type="STRING" id="1802695.A3A13_02660"/>
<comment type="caution">
    <text evidence="2">The sequence shown here is derived from an EMBL/GenBank/DDBJ whole genome shotgun (WGS) entry which is preliminary data.</text>
</comment>
<evidence type="ECO:0000313" key="2">
    <source>
        <dbReference type="EMBL" id="OGN23960.1"/>
    </source>
</evidence>
<feature type="transmembrane region" description="Helical" evidence="1">
    <location>
        <begin position="63"/>
        <end position="83"/>
    </location>
</feature>
<organism evidence="2 3">
    <name type="scientific">Candidatus Yanofskybacteria bacterium RIFCSPLOWO2_01_FULL_43_22</name>
    <dbReference type="NCBI Taxonomy" id="1802695"/>
    <lineage>
        <taxon>Bacteria</taxon>
        <taxon>Candidatus Yanofskyibacteriota</taxon>
    </lineage>
</organism>
<feature type="transmembrane region" description="Helical" evidence="1">
    <location>
        <begin position="25"/>
        <end position="51"/>
    </location>
</feature>
<sequence>MFILNIFSRMHKSIRHKVTTQEPGLYVSLIFPIAVAFLLTFTVARVISYLVPSLGVFINDFRVHHFTWGIFILAVSGYLALVFDEARAKYLISLLYGFGLGLTFDEFAFWLKLTDDDPARWSYDGFLLVAGFLFLIISAKSGVKMLKKLWPFRGLTF</sequence>
<proteinExistence type="predicted"/>
<evidence type="ECO:0000256" key="1">
    <source>
        <dbReference type="SAM" id="Phobius"/>
    </source>
</evidence>
<dbReference type="EMBL" id="MGKJ01000014">
    <property type="protein sequence ID" value="OGN23960.1"/>
    <property type="molecule type" value="Genomic_DNA"/>
</dbReference>
<protein>
    <submittedName>
        <fullName evidence="2">Uncharacterized protein</fullName>
    </submittedName>
</protein>
<keyword evidence="1" id="KW-1133">Transmembrane helix</keyword>
<accession>A0A1F8GFY1</accession>
<feature type="transmembrane region" description="Helical" evidence="1">
    <location>
        <begin position="90"/>
        <end position="111"/>
    </location>
</feature>
<feature type="transmembrane region" description="Helical" evidence="1">
    <location>
        <begin position="123"/>
        <end position="143"/>
    </location>
</feature>
<reference evidence="2 3" key="1">
    <citation type="journal article" date="2016" name="Nat. Commun.">
        <title>Thousands of microbial genomes shed light on interconnected biogeochemical processes in an aquifer system.</title>
        <authorList>
            <person name="Anantharaman K."/>
            <person name="Brown C.T."/>
            <person name="Hug L.A."/>
            <person name="Sharon I."/>
            <person name="Castelle C.J."/>
            <person name="Probst A.J."/>
            <person name="Thomas B.C."/>
            <person name="Singh A."/>
            <person name="Wilkins M.J."/>
            <person name="Karaoz U."/>
            <person name="Brodie E.L."/>
            <person name="Williams K.H."/>
            <person name="Hubbard S.S."/>
            <person name="Banfield J.F."/>
        </authorList>
    </citation>
    <scope>NUCLEOTIDE SEQUENCE [LARGE SCALE GENOMIC DNA]</scope>
</reference>
<dbReference type="Proteomes" id="UP000178911">
    <property type="component" value="Unassembled WGS sequence"/>
</dbReference>
<dbReference type="AlphaFoldDB" id="A0A1F8GFY1"/>
<gene>
    <name evidence="2" type="ORF">A3A13_02660</name>
</gene>
<keyword evidence="1" id="KW-0812">Transmembrane</keyword>